<protein>
    <submittedName>
        <fullName evidence="2">Uncharacterized protein</fullName>
    </submittedName>
</protein>
<accession>A0A931GBE3</accession>
<sequence length="74" mass="7757">MNEPTKATNRGPRKGLRTDTTPIPVRTLLYGSDGTVLGLANGWLFGNAIPVLVRTPDYPCRHGAGSAAGPAPKD</sequence>
<name>A0A931GBE3_9MICC</name>
<dbReference type="Proteomes" id="UP000655366">
    <property type="component" value="Unassembled WGS sequence"/>
</dbReference>
<dbReference type="AlphaFoldDB" id="A0A931GBE3"/>
<reference evidence="2 3" key="1">
    <citation type="submission" date="2020-11" db="EMBL/GenBank/DDBJ databases">
        <title>Arthrobacter antarcticus sp. nov., isolated from Antarctic Soil.</title>
        <authorList>
            <person name="Li J."/>
        </authorList>
    </citation>
    <scope>NUCLEOTIDE SEQUENCE [LARGE SCALE GENOMIC DNA]</scope>
    <source>
        <strain evidence="2 3">Z1-20</strain>
    </source>
</reference>
<feature type="region of interest" description="Disordered" evidence="1">
    <location>
        <begin position="1"/>
        <end position="22"/>
    </location>
</feature>
<evidence type="ECO:0000313" key="2">
    <source>
        <dbReference type="EMBL" id="MBG0740652.1"/>
    </source>
</evidence>
<proteinExistence type="predicted"/>
<dbReference type="RefSeq" id="WP_196397584.1">
    <property type="nucleotide sequence ID" value="NZ_JADNYM010000019.1"/>
</dbReference>
<evidence type="ECO:0000256" key="1">
    <source>
        <dbReference type="SAM" id="MobiDB-lite"/>
    </source>
</evidence>
<comment type="caution">
    <text evidence="2">The sequence shown here is derived from an EMBL/GenBank/DDBJ whole genome shotgun (WGS) entry which is preliminary data.</text>
</comment>
<dbReference type="EMBL" id="JADNYM010000019">
    <property type="protein sequence ID" value="MBG0740652.1"/>
    <property type="molecule type" value="Genomic_DNA"/>
</dbReference>
<organism evidence="2 3">
    <name type="scientific">Arthrobacter terrae</name>
    <dbReference type="NCBI Taxonomy" id="2935737"/>
    <lineage>
        <taxon>Bacteria</taxon>
        <taxon>Bacillati</taxon>
        <taxon>Actinomycetota</taxon>
        <taxon>Actinomycetes</taxon>
        <taxon>Micrococcales</taxon>
        <taxon>Micrococcaceae</taxon>
        <taxon>Arthrobacter</taxon>
    </lineage>
</organism>
<gene>
    <name evidence="2" type="ORF">IV500_14830</name>
</gene>
<keyword evidence="3" id="KW-1185">Reference proteome</keyword>
<evidence type="ECO:0000313" key="3">
    <source>
        <dbReference type="Proteomes" id="UP000655366"/>
    </source>
</evidence>